<dbReference type="EMBL" id="JANIBK010000083">
    <property type="protein sequence ID" value="MCQ8129586.1"/>
    <property type="molecule type" value="Genomic_DNA"/>
</dbReference>
<comment type="caution">
    <text evidence="1">The sequence shown here is derived from an EMBL/GenBank/DDBJ whole genome shotgun (WGS) entry which is preliminary data.</text>
</comment>
<proteinExistence type="predicted"/>
<organism evidence="1 2">
    <name type="scientific">Methylomonas rivi</name>
    <dbReference type="NCBI Taxonomy" id="2952226"/>
    <lineage>
        <taxon>Bacteria</taxon>
        <taxon>Pseudomonadati</taxon>
        <taxon>Pseudomonadota</taxon>
        <taxon>Gammaproteobacteria</taxon>
        <taxon>Methylococcales</taxon>
        <taxon>Methylococcaceae</taxon>
        <taxon>Methylomonas</taxon>
    </lineage>
</organism>
<sequence>MAHPYIQINGKRWAETLQFLQEIVCQLALRDGVDDETAEAYMQQYQAVADGNNDKIFNATVQRIKTYINFYNVHPSQGIYDEFKCIYFVGMAMSFHLAADGLTDLNKLHLRAMLRLLDLRLEEPFNVRRPQLSDRINKAILNDSIQKHFGDYGWYIVYKCLYNAANDNSKTI</sequence>
<reference evidence="1 2" key="1">
    <citation type="submission" date="2022-07" db="EMBL/GenBank/DDBJ databases">
        <title>Methylomonas rivi sp. nov., Methylomonas rosea sp. nov., Methylomonas aureus sp. nov. and Methylomonas subterranea sp. nov., four novel methanotrophs isolated from a freshwater creek and the deep terrestrial subsurface.</title>
        <authorList>
            <person name="Abin C."/>
            <person name="Sankaranarayanan K."/>
            <person name="Garner C."/>
            <person name="Sindelar R."/>
            <person name="Kotary K."/>
            <person name="Garner R."/>
            <person name="Barclay S."/>
            <person name="Lawson P."/>
            <person name="Krumholz L."/>
        </authorList>
    </citation>
    <scope>NUCLEOTIDE SEQUENCE [LARGE SCALE GENOMIC DNA]</scope>
    <source>
        <strain evidence="1 2">WSC-6</strain>
    </source>
</reference>
<gene>
    <name evidence="1" type="ORF">NP596_14065</name>
</gene>
<evidence type="ECO:0000313" key="1">
    <source>
        <dbReference type="EMBL" id="MCQ8129586.1"/>
    </source>
</evidence>
<keyword evidence="2" id="KW-1185">Reference proteome</keyword>
<accession>A0ABT1U6U9</accession>
<name>A0ABT1U6U9_9GAMM</name>
<evidence type="ECO:0000313" key="2">
    <source>
        <dbReference type="Proteomes" id="UP001524586"/>
    </source>
</evidence>
<protein>
    <submittedName>
        <fullName evidence="1">Uncharacterized protein</fullName>
    </submittedName>
</protein>
<dbReference type="RefSeq" id="WP_256616018.1">
    <property type="nucleotide sequence ID" value="NZ_JANIBK010000083.1"/>
</dbReference>
<dbReference type="Proteomes" id="UP001524586">
    <property type="component" value="Unassembled WGS sequence"/>
</dbReference>